<dbReference type="InterPro" id="IPR001202">
    <property type="entry name" value="WW_dom"/>
</dbReference>
<keyword evidence="2" id="KW-1133">Transmembrane helix</keyword>
<feature type="compositionally biased region" description="Basic and acidic residues" evidence="1">
    <location>
        <begin position="404"/>
        <end position="425"/>
    </location>
</feature>
<feature type="region of interest" description="Disordered" evidence="1">
    <location>
        <begin position="233"/>
        <end position="453"/>
    </location>
</feature>
<feature type="compositionally biased region" description="Basic residues" evidence="1">
    <location>
        <begin position="1"/>
        <end position="11"/>
    </location>
</feature>
<evidence type="ECO:0000313" key="4">
    <source>
        <dbReference type="Proteomes" id="UP001208570"/>
    </source>
</evidence>
<feature type="compositionally biased region" description="Basic residues" evidence="1">
    <location>
        <begin position="237"/>
        <end position="248"/>
    </location>
</feature>
<evidence type="ECO:0000256" key="2">
    <source>
        <dbReference type="SAM" id="Phobius"/>
    </source>
</evidence>
<feature type="compositionally biased region" description="Acidic residues" evidence="1">
    <location>
        <begin position="392"/>
        <end position="403"/>
    </location>
</feature>
<dbReference type="InterPro" id="IPR053076">
    <property type="entry name" value="WW_domain_protein"/>
</dbReference>
<gene>
    <name evidence="3" type="ORF">LSH36_294g00020</name>
</gene>
<dbReference type="CDD" id="cd00201">
    <property type="entry name" value="WW"/>
    <property type="match status" value="1"/>
</dbReference>
<dbReference type="PANTHER" id="PTHR46697">
    <property type="entry name" value="FORMIN-BINDING PROTEIN 4"/>
    <property type="match status" value="1"/>
</dbReference>
<dbReference type="InterPro" id="IPR036020">
    <property type="entry name" value="WW_dom_sf"/>
</dbReference>
<feature type="compositionally biased region" description="Acidic residues" evidence="1">
    <location>
        <begin position="55"/>
        <end position="65"/>
    </location>
</feature>
<proteinExistence type="predicted"/>
<protein>
    <recommendedName>
        <fullName evidence="5">WW domain-containing protein</fullName>
    </recommendedName>
</protein>
<evidence type="ECO:0008006" key="5">
    <source>
        <dbReference type="Google" id="ProtNLM"/>
    </source>
</evidence>
<dbReference type="SUPFAM" id="SSF51045">
    <property type="entry name" value="WW domain"/>
    <property type="match status" value="1"/>
</dbReference>
<evidence type="ECO:0000313" key="3">
    <source>
        <dbReference type="EMBL" id="KAK2153507.1"/>
    </source>
</evidence>
<dbReference type="PANTHER" id="PTHR46697:SF1">
    <property type="entry name" value="FORMIN-BINDING PROTEIN 4"/>
    <property type="match status" value="1"/>
</dbReference>
<keyword evidence="2" id="KW-0812">Transmembrane</keyword>
<keyword evidence="4" id="KW-1185">Reference proteome</keyword>
<evidence type="ECO:0000256" key="1">
    <source>
        <dbReference type="SAM" id="MobiDB-lite"/>
    </source>
</evidence>
<comment type="caution">
    <text evidence="3">The sequence shown here is derived from an EMBL/GenBank/DDBJ whole genome shotgun (WGS) entry which is preliminary data.</text>
</comment>
<feature type="compositionally biased region" description="Polar residues" evidence="1">
    <location>
        <begin position="510"/>
        <end position="520"/>
    </location>
</feature>
<feature type="region of interest" description="Disordered" evidence="1">
    <location>
        <begin position="471"/>
        <end position="527"/>
    </location>
</feature>
<accession>A0AAD9JIB8</accession>
<feature type="compositionally biased region" description="Polar residues" evidence="1">
    <location>
        <begin position="100"/>
        <end position="114"/>
    </location>
</feature>
<dbReference type="EMBL" id="JAODUP010000294">
    <property type="protein sequence ID" value="KAK2153507.1"/>
    <property type="molecule type" value="Genomic_DNA"/>
</dbReference>
<feature type="compositionally biased region" description="Basic and acidic residues" evidence="1">
    <location>
        <begin position="116"/>
        <end position="125"/>
    </location>
</feature>
<dbReference type="AlphaFoldDB" id="A0AAD9JIB8"/>
<feature type="compositionally biased region" description="Polar residues" evidence="1">
    <location>
        <begin position="270"/>
        <end position="287"/>
    </location>
</feature>
<feature type="region of interest" description="Disordered" evidence="1">
    <location>
        <begin position="1"/>
        <end position="177"/>
    </location>
</feature>
<feature type="compositionally biased region" description="Basic and acidic residues" evidence="1">
    <location>
        <begin position="377"/>
        <end position="391"/>
    </location>
</feature>
<dbReference type="Proteomes" id="UP001208570">
    <property type="component" value="Unassembled WGS sequence"/>
</dbReference>
<reference evidence="3" key="1">
    <citation type="journal article" date="2023" name="Mol. Biol. Evol.">
        <title>Third-Generation Sequencing Reveals the Adaptive Role of the Epigenome in Three Deep-Sea Polychaetes.</title>
        <authorList>
            <person name="Perez M."/>
            <person name="Aroh O."/>
            <person name="Sun Y."/>
            <person name="Lan Y."/>
            <person name="Juniper S.K."/>
            <person name="Young C.R."/>
            <person name="Angers B."/>
            <person name="Qian P.Y."/>
        </authorList>
    </citation>
    <scope>NUCLEOTIDE SEQUENCE</scope>
    <source>
        <strain evidence="3">P08H-3</strain>
    </source>
</reference>
<sequence>MSRRGFGRRRTVLQLDDTPQKRESYGLGYKPASDKPKEACSSIGALDMMAHYDDSGEEEDKEDENVNSGPAVISVQKFVASSERLEPTSQMSVGSPLHSKVTNGRSVSPDTTKPNKPKDEIDSKVLDFLAELETIDGPDTTSGDTIDGDPLPGTPEDGSDNDNNADPEPKPPIEPTTQWQQCLDEGTQCYYYWHFVTNEVTWEIPAEYSQYLLQYKEYEDLLPKYEKERADWEKQKAQHSTKNKKKKNVVGSLVPYTDSSQPEVKLESEVPSTSLKQENAASSSPKTSVPKAVKVENISTDNTQLPVHGPLLPSQHPQPSEDYPQMVADSVISRLPESTVESSAMIGPQLPPAAPSQPESSANVTVIGPELPSSSSHMDKPANGGKDKSDDSDSLFGDDMDVDEYIHRKLEEPVFNKYESVKQKSEVPQPETGDEKPAKDEVSDDLDIVSDDLDIDVDTIDRELEKALERKKSELQSKNTDVTITKRKAPNDDPPGAENSQANKKRKTGNSDLQSRQSPADENDVSRVYRDDIKKRVNCLAEVSELSNLVTDKLDFLEITNNGLSKLQILLVQLETRTQDWKCGGLSTDHFLHKLREANEQLEQYEASAAPDGWSCHWDRYAHFVALVTMTTAHVASPRDQRSADLPGWECLNCNSVKKIKHTSSKLQSIFFLVNGLCVQEIKMLFCMNIALLLVVAFVQCGMNVAKKRRPEISDGRSG</sequence>
<keyword evidence="2" id="KW-0472">Membrane</keyword>
<feature type="transmembrane region" description="Helical" evidence="2">
    <location>
        <begin position="682"/>
        <end position="701"/>
    </location>
</feature>
<dbReference type="Gene3D" id="2.20.70.10">
    <property type="match status" value="1"/>
</dbReference>
<organism evidence="3 4">
    <name type="scientific">Paralvinella palmiformis</name>
    <dbReference type="NCBI Taxonomy" id="53620"/>
    <lineage>
        <taxon>Eukaryota</taxon>
        <taxon>Metazoa</taxon>
        <taxon>Spiralia</taxon>
        <taxon>Lophotrochozoa</taxon>
        <taxon>Annelida</taxon>
        <taxon>Polychaeta</taxon>
        <taxon>Sedentaria</taxon>
        <taxon>Canalipalpata</taxon>
        <taxon>Terebellida</taxon>
        <taxon>Terebelliformia</taxon>
        <taxon>Alvinellidae</taxon>
        <taxon>Paralvinella</taxon>
    </lineage>
</organism>
<name>A0AAD9JIB8_9ANNE</name>
<feature type="compositionally biased region" description="Acidic residues" evidence="1">
    <location>
        <begin position="442"/>
        <end position="453"/>
    </location>
</feature>